<evidence type="ECO:0000259" key="15">
    <source>
        <dbReference type="PROSITE" id="PS51041"/>
    </source>
</evidence>
<evidence type="ECO:0000313" key="17">
    <source>
        <dbReference type="Proteomes" id="UP000694559"/>
    </source>
</evidence>
<keyword evidence="9 12" id="KW-1015">Disulfide bond</keyword>
<keyword evidence="6" id="KW-0677">Repeat</keyword>
<dbReference type="InterPro" id="IPR052485">
    <property type="entry name" value="MEGF_diff_regulators"/>
</dbReference>
<evidence type="ECO:0000256" key="6">
    <source>
        <dbReference type="ARBA" id="ARBA00022737"/>
    </source>
</evidence>
<keyword evidence="2" id="KW-1003">Cell membrane</keyword>
<dbReference type="Pfam" id="PF23301">
    <property type="entry name" value="EGF_PEAR1L"/>
    <property type="match status" value="1"/>
</dbReference>
<evidence type="ECO:0000256" key="11">
    <source>
        <dbReference type="ARBA" id="ARBA00038377"/>
    </source>
</evidence>
<feature type="domain" description="EGF-like" evidence="14">
    <location>
        <begin position="318"/>
        <end position="353"/>
    </location>
</feature>
<keyword evidence="8" id="KW-0472">Membrane</keyword>
<evidence type="ECO:0000256" key="13">
    <source>
        <dbReference type="SAM" id="MobiDB-lite"/>
    </source>
</evidence>
<dbReference type="GO" id="GO:0005886">
    <property type="term" value="C:plasma membrane"/>
    <property type="evidence" value="ECO:0007669"/>
    <property type="project" value="UniProtKB-SubCell"/>
</dbReference>
<dbReference type="Gene3D" id="2.10.25.10">
    <property type="entry name" value="Laminin"/>
    <property type="match status" value="1"/>
</dbReference>
<keyword evidence="4" id="KW-0812">Transmembrane</keyword>
<feature type="region of interest" description="Disordered" evidence="13">
    <location>
        <begin position="1"/>
        <end position="41"/>
    </location>
</feature>
<dbReference type="CDD" id="cd00055">
    <property type="entry name" value="EGF_Lam"/>
    <property type="match status" value="1"/>
</dbReference>
<comment type="caution">
    <text evidence="12">Lacks conserved residue(s) required for the propagation of feature annotation.</text>
</comment>
<dbReference type="AlphaFoldDB" id="A0A8C6Y0A0"/>
<evidence type="ECO:0000256" key="5">
    <source>
        <dbReference type="ARBA" id="ARBA00022729"/>
    </source>
</evidence>
<reference evidence="16" key="1">
    <citation type="submission" date="2025-08" db="UniProtKB">
        <authorList>
            <consortium name="Ensembl"/>
        </authorList>
    </citation>
    <scope>IDENTIFICATION</scope>
</reference>
<evidence type="ECO:0000256" key="2">
    <source>
        <dbReference type="ARBA" id="ARBA00022475"/>
    </source>
</evidence>
<dbReference type="InterPro" id="IPR011489">
    <property type="entry name" value="EMI_domain"/>
</dbReference>
<dbReference type="PROSITE" id="PS50026">
    <property type="entry name" value="EGF_3"/>
    <property type="match status" value="1"/>
</dbReference>
<feature type="domain" description="EMI" evidence="15">
    <location>
        <begin position="202"/>
        <end position="281"/>
    </location>
</feature>
<evidence type="ECO:0000256" key="8">
    <source>
        <dbReference type="ARBA" id="ARBA00023136"/>
    </source>
</evidence>
<dbReference type="PROSITE" id="PS00022">
    <property type="entry name" value="EGF_1"/>
    <property type="match status" value="2"/>
</dbReference>
<evidence type="ECO:0000256" key="1">
    <source>
        <dbReference type="ARBA" id="ARBA00004162"/>
    </source>
</evidence>
<evidence type="ECO:0000313" key="16">
    <source>
        <dbReference type="Ensembl" id="ENSNNAP00000021188.1"/>
    </source>
</evidence>
<feature type="disulfide bond" evidence="12">
    <location>
        <begin position="343"/>
        <end position="352"/>
    </location>
</feature>
<reference evidence="16" key="2">
    <citation type="submission" date="2025-09" db="UniProtKB">
        <authorList>
            <consortium name="Ensembl"/>
        </authorList>
    </citation>
    <scope>IDENTIFICATION</scope>
</reference>
<dbReference type="GeneTree" id="ENSGT00940000154225"/>
<evidence type="ECO:0000256" key="4">
    <source>
        <dbReference type="ARBA" id="ARBA00022692"/>
    </source>
</evidence>
<comment type="subcellular location">
    <subcellularLocation>
        <location evidence="1">Cell membrane</location>
        <topology evidence="1">Single-pass membrane protein</topology>
    </subcellularLocation>
</comment>
<evidence type="ECO:0000259" key="14">
    <source>
        <dbReference type="PROSITE" id="PS50026"/>
    </source>
</evidence>
<evidence type="ECO:0008006" key="18">
    <source>
        <dbReference type="Google" id="ProtNLM"/>
    </source>
</evidence>
<evidence type="ECO:0000256" key="12">
    <source>
        <dbReference type="PROSITE-ProRule" id="PRU00076"/>
    </source>
</evidence>
<evidence type="ECO:0000256" key="9">
    <source>
        <dbReference type="ARBA" id="ARBA00023157"/>
    </source>
</evidence>
<evidence type="ECO:0000256" key="10">
    <source>
        <dbReference type="ARBA" id="ARBA00023180"/>
    </source>
</evidence>
<comment type="similarity">
    <text evidence="11">Belongs to the MEGF family.</text>
</comment>
<dbReference type="SMART" id="SM00181">
    <property type="entry name" value="EGF"/>
    <property type="match status" value="2"/>
</dbReference>
<dbReference type="PANTHER" id="PTHR24052">
    <property type="entry name" value="DELTA-RELATED"/>
    <property type="match status" value="1"/>
</dbReference>
<dbReference type="FunFam" id="2.10.25.10:FF:000114">
    <property type="entry name" value="Multiple epidermal growth factor-like domains protein 11"/>
    <property type="match status" value="1"/>
</dbReference>
<keyword evidence="3 12" id="KW-0245">EGF-like domain</keyword>
<dbReference type="Ensembl" id="ENSNNAT00000022215.1">
    <property type="protein sequence ID" value="ENSNNAP00000021188.1"/>
    <property type="gene ID" value="ENSNNAG00000014032.1"/>
</dbReference>
<evidence type="ECO:0000256" key="7">
    <source>
        <dbReference type="ARBA" id="ARBA00022989"/>
    </source>
</evidence>
<dbReference type="FunFam" id="2.170.300.10:FF:000041">
    <property type="entry name" value="Tyrosine protein kinase receptor tie-1, putative"/>
    <property type="match status" value="1"/>
</dbReference>
<dbReference type="InterPro" id="IPR000742">
    <property type="entry name" value="EGF"/>
</dbReference>
<protein>
    <recommendedName>
        <fullName evidence="18">Platelet endothelial aggregation receptor 1</fullName>
    </recommendedName>
</protein>
<keyword evidence="5" id="KW-0732">Signal</keyword>
<dbReference type="InterPro" id="IPR002049">
    <property type="entry name" value="LE_dom"/>
</dbReference>
<organism evidence="16 17">
    <name type="scientific">Naja naja</name>
    <name type="common">Indian cobra</name>
    <dbReference type="NCBI Taxonomy" id="35670"/>
    <lineage>
        <taxon>Eukaryota</taxon>
        <taxon>Metazoa</taxon>
        <taxon>Chordata</taxon>
        <taxon>Craniata</taxon>
        <taxon>Vertebrata</taxon>
        <taxon>Euteleostomi</taxon>
        <taxon>Lepidosauria</taxon>
        <taxon>Squamata</taxon>
        <taxon>Bifurcata</taxon>
        <taxon>Unidentata</taxon>
        <taxon>Episquamata</taxon>
        <taxon>Toxicofera</taxon>
        <taxon>Serpentes</taxon>
        <taxon>Colubroidea</taxon>
        <taxon>Elapidae</taxon>
        <taxon>Elapinae</taxon>
        <taxon>Naja</taxon>
    </lineage>
</organism>
<proteinExistence type="inferred from homology"/>
<name>A0A8C6Y0A0_NAJNA</name>
<sequence>MGGGAPYPTPPPHPQWSLGHPGPWPLTAGQRQGRGREGSSASQSLHVPNILVFLPKKITILLLLLFLSIQLPRQSFLKAPAEPSPFLPRCPPSPPIPCSHFSCARTPNSAWEDPEGGRQALEGWDAPLGPPLRLGPGSASCWTRGAPGGGAVRTSSPSQAALPPTAFGWTHHRSSRRMMAYRYSLLVLWLQLDRAVLLSSNDPNVCSYWESFTTVSKESFVQPLVQESKEPCKSPAWLRAKTCPQYRVLYKTAYRQGVKVDYRRRHHCCEGFYESSNACVPRCAQECVHGRCVAPDQCQCEQGWRGSDCSSECSDRTWGPDCQSPCTCLNGGSCDPLTGACACPPGYRGQECQEPCATGTYGQGCQLDCHCQNGAGCSLVNG</sequence>
<keyword evidence="17" id="KW-1185">Reference proteome</keyword>
<dbReference type="PANTHER" id="PTHR24052:SF12">
    <property type="entry name" value="PLATELET ENDOTHELIAL AGGREGATION RECEPTOR 1"/>
    <property type="match status" value="1"/>
</dbReference>
<accession>A0A8C6Y0A0</accession>
<dbReference type="PROSITE" id="PS51041">
    <property type="entry name" value="EMI"/>
    <property type="match status" value="1"/>
</dbReference>
<dbReference type="OrthoDB" id="18487at2759"/>
<dbReference type="Proteomes" id="UP000694559">
    <property type="component" value="Unplaced"/>
</dbReference>
<dbReference type="Pfam" id="PF07546">
    <property type="entry name" value="EMI"/>
    <property type="match status" value="1"/>
</dbReference>
<dbReference type="InterPro" id="IPR057138">
    <property type="entry name" value="EGF_PEAR1L-like"/>
</dbReference>
<keyword evidence="7" id="KW-1133">Transmembrane helix</keyword>
<keyword evidence="10" id="KW-0325">Glycoprotein</keyword>
<evidence type="ECO:0000256" key="3">
    <source>
        <dbReference type="ARBA" id="ARBA00022536"/>
    </source>
</evidence>
<dbReference type="Gene3D" id="2.170.300.10">
    <property type="entry name" value="Tie2 ligand-binding domain superfamily"/>
    <property type="match status" value="1"/>
</dbReference>